<feature type="signal peptide" evidence="1">
    <location>
        <begin position="1"/>
        <end position="32"/>
    </location>
</feature>
<name>A0ABV0J9D5_9CYAN</name>
<organism evidence="3 4">
    <name type="scientific">Trichocoleus desertorum GB2-A4</name>
    <dbReference type="NCBI Taxonomy" id="2933944"/>
    <lineage>
        <taxon>Bacteria</taxon>
        <taxon>Bacillati</taxon>
        <taxon>Cyanobacteriota</taxon>
        <taxon>Cyanophyceae</taxon>
        <taxon>Leptolyngbyales</taxon>
        <taxon>Trichocoleusaceae</taxon>
        <taxon>Trichocoleus</taxon>
    </lineage>
</organism>
<dbReference type="EMBL" id="JAMPKM010000008">
    <property type="protein sequence ID" value="MEP0818385.1"/>
    <property type="molecule type" value="Genomic_DNA"/>
</dbReference>
<accession>A0ABV0J9D5</accession>
<dbReference type="Proteomes" id="UP001464891">
    <property type="component" value="Unassembled WGS sequence"/>
</dbReference>
<feature type="domain" description="DUF11" evidence="2">
    <location>
        <begin position="605"/>
        <end position="720"/>
    </location>
</feature>
<dbReference type="PANTHER" id="PTHR34819:SF3">
    <property type="entry name" value="CELL SURFACE PROTEIN"/>
    <property type="match status" value="1"/>
</dbReference>
<protein>
    <submittedName>
        <fullName evidence="3">DUF11 domain-containing protein</fullName>
    </submittedName>
</protein>
<keyword evidence="1" id="KW-0732">Signal</keyword>
<sequence>MKLQRFPNLKLLASAALALAGATLGIANPAIAAPQLTITPITWNVIGLDSVASQMLGGAGPDQFLEGARVCNVGDATATNVTASFVKTGGSSYISLVGASTLSIPSLPAGPTSHPPGNTGPTPSNCSDFYFNVKIARDRASYSTLANASTRQQFYISATGTGLGTITTPQNRELYVEKLVSQSRNAVDSISGPSTVFVGDIVQYTVKGHTAPGGYEQLSFLPVLPGFFQLLSVSTTYSSPSGSTNNVVYADACGWENNPSSTYYHNNLTCNNPAIPSGYVGEKVGDNVTTVYTIKILSAGSGALTNIIYDFSGSSYHYNADVGTGANLFAVTAFAPSTGIDLMVQKTRVGTFANGINGQYTLNVSNAGTLSTTGTITVTDVLPASLDYVSATGNGWTCNYVLANRTLTCTSSGPLAPKTNSNITLTVKPNTTGTISNTATVATANDTVASNNTSNDTTTVNAPVNLAVTKTVGIASSSGTPITSTSPNSNITYTVKVTNNSSFDVIGAKLSDIVDPAITVSTTSAPVCNPSGGSTCTLTTTGNDVSALLNLKSGGTATITITGTVASSATGTIPNTAQVAPPAGYVDQNLTDNAASADVNVNASDLTIAKTHTDKFLLNQNSSFLLTVKNIGFSATSGTITVTDQLPTGLTYQSAAGAGWSCSFNATNTTVTCTTSNVIAASSSANPITITVRRDSSAATTNTATVSGGGDKNNTNDFGSDAIAGVSQLRLVKRITAINTTNRTGFVDGTGTTDDNATNWPSPTSTSLAGVINGGAVRSGDVVEYTIYFLSDGGADAQNVVLCDLVPLNQTLVANAYSTVAVAPGGTAGATRSIATSVNGAQVSYTDLVDGDAGGFYVVGASVPVPVGGTSPQPCPAANTSANGNGAVVVNLGTLLRATASGTPASSYGFVRFRAKVN</sequence>
<dbReference type="PANTHER" id="PTHR34819">
    <property type="entry name" value="LARGE CYSTEINE-RICH PERIPLASMIC PROTEIN OMCB"/>
    <property type="match status" value="1"/>
</dbReference>
<dbReference type="InterPro" id="IPR001434">
    <property type="entry name" value="OmcB-like_DUF11"/>
</dbReference>
<dbReference type="RefSeq" id="WP_190441835.1">
    <property type="nucleotide sequence ID" value="NZ_JAMPKM010000008.1"/>
</dbReference>
<dbReference type="InterPro" id="IPR051172">
    <property type="entry name" value="Chlamydia_OmcB"/>
</dbReference>
<feature type="chain" id="PRO_5045727940" evidence="1">
    <location>
        <begin position="33"/>
        <end position="918"/>
    </location>
</feature>
<keyword evidence="4" id="KW-1185">Reference proteome</keyword>
<feature type="domain" description="DUF11" evidence="2">
    <location>
        <begin position="483"/>
        <end position="599"/>
    </location>
</feature>
<reference evidence="3 4" key="1">
    <citation type="submission" date="2022-04" db="EMBL/GenBank/DDBJ databases">
        <title>Positive selection, recombination, and allopatry shape intraspecific diversity of widespread and dominant cyanobacteria.</title>
        <authorList>
            <person name="Wei J."/>
            <person name="Shu W."/>
            <person name="Hu C."/>
        </authorList>
    </citation>
    <scope>NUCLEOTIDE SEQUENCE [LARGE SCALE GENOMIC DNA]</scope>
    <source>
        <strain evidence="3 4">GB2-A4</strain>
    </source>
</reference>
<evidence type="ECO:0000313" key="3">
    <source>
        <dbReference type="EMBL" id="MEP0818385.1"/>
    </source>
</evidence>
<evidence type="ECO:0000256" key="1">
    <source>
        <dbReference type="SAM" id="SignalP"/>
    </source>
</evidence>
<dbReference type="Pfam" id="PF01345">
    <property type="entry name" value="DUF11"/>
    <property type="match status" value="3"/>
</dbReference>
<evidence type="ECO:0000313" key="4">
    <source>
        <dbReference type="Proteomes" id="UP001464891"/>
    </source>
</evidence>
<gene>
    <name evidence="3" type="ORF">NC998_14895</name>
</gene>
<feature type="domain" description="DUF11" evidence="2">
    <location>
        <begin position="341"/>
        <end position="457"/>
    </location>
</feature>
<evidence type="ECO:0000259" key="2">
    <source>
        <dbReference type="Pfam" id="PF01345"/>
    </source>
</evidence>
<comment type="caution">
    <text evidence="3">The sequence shown here is derived from an EMBL/GenBank/DDBJ whole genome shotgun (WGS) entry which is preliminary data.</text>
</comment>
<proteinExistence type="predicted"/>